<dbReference type="RefSeq" id="WP_341427879.1">
    <property type="nucleotide sequence ID" value="NZ_JBBUTG010000016.1"/>
</dbReference>
<evidence type="ECO:0000313" key="2">
    <source>
        <dbReference type="Proteomes" id="UP001371218"/>
    </source>
</evidence>
<dbReference type="EMBL" id="JBBUTG010000016">
    <property type="protein sequence ID" value="MEK8033457.1"/>
    <property type="molecule type" value="Genomic_DNA"/>
</dbReference>
<accession>A0ABU9BU14</accession>
<proteinExistence type="predicted"/>
<evidence type="ECO:0000313" key="1">
    <source>
        <dbReference type="EMBL" id="MEK8033457.1"/>
    </source>
</evidence>
<keyword evidence="2" id="KW-1185">Reference proteome</keyword>
<organism evidence="1 2">
    <name type="scientific">Ideonella lacteola</name>
    <dbReference type="NCBI Taxonomy" id="2984193"/>
    <lineage>
        <taxon>Bacteria</taxon>
        <taxon>Pseudomonadati</taxon>
        <taxon>Pseudomonadota</taxon>
        <taxon>Betaproteobacteria</taxon>
        <taxon>Burkholderiales</taxon>
        <taxon>Sphaerotilaceae</taxon>
        <taxon>Ideonella</taxon>
    </lineage>
</organism>
<name>A0ABU9BU14_9BURK</name>
<protein>
    <submittedName>
        <fullName evidence="1">SRPBCC family protein</fullName>
    </submittedName>
</protein>
<reference evidence="1 2" key="1">
    <citation type="submission" date="2024-04" db="EMBL/GenBank/DDBJ databases">
        <title>Novel species of the genus Ideonella isolated from streams.</title>
        <authorList>
            <person name="Lu H."/>
        </authorList>
    </citation>
    <scope>NUCLEOTIDE SEQUENCE [LARGE SCALE GENOMIC DNA]</scope>
    <source>
        <strain evidence="1 2">DXS29W</strain>
    </source>
</reference>
<comment type="caution">
    <text evidence="1">The sequence shown here is derived from an EMBL/GenBank/DDBJ whole genome shotgun (WGS) entry which is preliminary data.</text>
</comment>
<gene>
    <name evidence="1" type="ORF">AACH06_21770</name>
</gene>
<dbReference type="Proteomes" id="UP001371218">
    <property type="component" value="Unassembled WGS sequence"/>
</dbReference>
<sequence length="154" mass="17344">MSRRVVSRHRIAVNAPIADAFMFFTPAGEERWVQGWQPTYLSPPDGRTEAGMVFTTGEGAERTIWLMVDFDRTQHRSRYVRCTPASRTGTVEVRCSALSTERTEVEVVYDMTALDADGSASLDAYEGRAFVEMIDGWARDIELHIDVLRAGPIR</sequence>